<organism evidence="3 4">
    <name type="scientific">Gloeophyllum trabeum (strain ATCC 11539 / FP-39264 / Madison 617)</name>
    <name type="common">Brown rot fungus</name>
    <dbReference type="NCBI Taxonomy" id="670483"/>
    <lineage>
        <taxon>Eukaryota</taxon>
        <taxon>Fungi</taxon>
        <taxon>Dikarya</taxon>
        <taxon>Basidiomycota</taxon>
        <taxon>Agaricomycotina</taxon>
        <taxon>Agaricomycetes</taxon>
        <taxon>Gloeophyllales</taxon>
        <taxon>Gloeophyllaceae</taxon>
        <taxon>Gloeophyllum</taxon>
    </lineage>
</organism>
<feature type="compositionally biased region" description="Low complexity" evidence="1">
    <location>
        <begin position="9"/>
        <end position="18"/>
    </location>
</feature>
<dbReference type="InterPro" id="IPR029058">
    <property type="entry name" value="AB_hydrolase_fold"/>
</dbReference>
<evidence type="ECO:0000313" key="4">
    <source>
        <dbReference type="Proteomes" id="UP000030669"/>
    </source>
</evidence>
<dbReference type="EMBL" id="KB469309">
    <property type="protein sequence ID" value="EPQ51881.1"/>
    <property type="molecule type" value="Genomic_DNA"/>
</dbReference>
<dbReference type="RefSeq" id="XP_007869765.1">
    <property type="nucleotide sequence ID" value="XM_007871574.1"/>
</dbReference>
<dbReference type="Pfam" id="PF12697">
    <property type="entry name" value="Abhydrolase_6"/>
    <property type="match status" value="1"/>
</dbReference>
<protein>
    <recommendedName>
        <fullName evidence="2">AB hydrolase-1 domain-containing protein</fullName>
    </recommendedName>
</protein>
<name>S7PW81_GLOTA</name>
<dbReference type="HOGENOM" id="CLU_032490_1_0_1"/>
<dbReference type="GeneID" id="19309020"/>
<evidence type="ECO:0000259" key="2">
    <source>
        <dbReference type="Pfam" id="PF12697"/>
    </source>
</evidence>
<dbReference type="STRING" id="670483.S7PW81"/>
<dbReference type="Proteomes" id="UP000030669">
    <property type="component" value="Unassembled WGS sequence"/>
</dbReference>
<proteinExistence type="predicted"/>
<dbReference type="OMA" id="WISTTHV"/>
<dbReference type="OrthoDB" id="94039at2759"/>
<dbReference type="AlphaFoldDB" id="S7PW81"/>
<dbReference type="Gene3D" id="3.40.50.1820">
    <property type="entry name" value="alpha/beta hydrolase"/>
    <property type="match status" value="1"/>
</dbReference>
<evidence type="ECO:0000256" key="1">
    <source>
        <dbReference type="SAM" id="MobiDB-lite"/>
    </source>
</evidence>
<accession>S7PW81</accession>
<sequence length="490" mass="53633">MSPRPSLPQPTTLLSLPTVHPRPLKPILPPSSSPGPQSPLPAVPSPPRQPIPPLAASYTLSTHILPAARPRSAPHVPVPADLSPEAGERIADKAEKRRWVGRVVEWLLEVRKRYAAGEVLGEDESGEGLWNVVNRYALKDGEKRGEGGKGATLFFAHATGFPKEIWEPTIAHLVAESSASSITIDEIWAWEAVQHGDAALLNESLLNHNSLCDWRDNTRDMVNFLTYYLPPPFHPESPSNYNYPPEPYKIKGELPTHLAPVPASLAQQRLTRGFEPEGRTLIVAGHSFGGCTATLAALTHPSLFTGGLVLIDPVILPVGTYNQAIKLQLTAGAVGRRAAWKSREEAHAQFAATPFFAAWDPAVLRVYVECGLADHPEGGVRLKMSGFQEAAMFSDTTVAFEVFERLPALDERVELKWVLPGKPKKGDIGGEEMQPYRAWRRPANAGNVLIPGAGHLITQEAPKALAEEIWEFVQKKCAERERRGVGRARL</sequence>
<dbReference type="SUPFAM" id="SSF53474">
    <property type="entry name" value="alpha/beta-Hydrolases"/>
    <property type="match status" value="1"/>
</dbReference>
<dbReference type="InterPro" id="IPR000073">
    <property type="entry name" value="AB_hydrolase_1"/>
</dbReference>
<dbReference type="KEGG" id="gtr:GLOTRDRAFT_80888"/>
<reference evidence="3 4" key="1">
    <citation type="journal article" date="2012" name="Science">
        <title>The Paleozoic origin of enzymatic lignin decomposition reconstructed from 31 fungal genomes.</title>
        <authorList>
            <person name="Floudas D."/>
            <person name="Binder M."/>
            <person name="Riley R."/>
            <person name="Barry K."/>
            <person name="Blanchette R.A."/>
            <person name="Henrissat B."/>
            <person name="Martinez A.T."/>
            <person name="Otillar R."/>
            <person name="Spatafora J.W."/>
            <person name="Yadav J.S."/>
            <person name="Aerts A."/>
            <person name="Benoit I."/>
            <person name="Boyd A."/>
            <person name="Carlson A."/>
            <person name="Copeland A."/>
            <person name="Coutinho P.M."/>
            <person name="de Vries R.P."/>
            <person name="Ferreira P."/>
            <person name="Findley K."/>
            <person name="Foster B."/>
            <person name="Gaskell J."/>
            <person name="Glotzer D."/>
            <person name="Gorecki P."/>
            <person name="Heitman J."/>
            <person name="Hesse C."/>
            <person name="Hori C."/>
            <person name="Igarashi K."/>
            <person name="Jurgens J.A."/>
            <person name="Kallen N."/>
            <person name="Kersten P."/>
            <person name="Kohler A."/>
            <person name="Kuees U."/>
            <person name="Kumar T.K.A."/>
            <person name="Kuo A."/>
            <person name="LaButti K."/>
            <person name="Larrondo L.F."/>
            <person name="Lindquist E."/>
            <person name="Ling A."/>
            <person name="Lombard V."/>
            <person name="Lucas S."/>
            <person name="Lundell T."/>
            <person name="Martin R."/>
            <person name="McLaughlin D.J."/>
            <person name="Morgenstern I."/>
            <person name="Morin E."/>
            <person name="Murat C."/>
            <person name="Nagy L.G."/>
            <person name="Nolan M."/>
            <person name="Ohm R.A."/>
            <person name="Patyshakuliyeva A."/>
            <person name="Rokas A."/>
            <person name="Ruiz-Duenas F.J."/>
            <person name="Sabat G."/>
            <person name="Salamov A."/>
            <person name="Samejima M."/>
            <person name="Schmutz J."/>
            <person name="Slot J.C."/>
            <person name="St John F."/>
            <person name="Stenlid J."/>
            <person name="Sun H."/>
            <person name="Sun S."/>
            <person name="Syed K."/>
            <person name="Tsang A."/>
            <person name="Wiebenga A."/>
            <person name="Young D."/>
            <person name="Pisabarro A."/>
            <person name="Eastwood D.C."/>
            <person name="Martin F."/>
            <person name="Cullen D."/>
            <person name="Grigoriev I.V."/>
            <person name="Hibbett D.S."/>
        </authorList>
    </citation>
    <scope>NUCLEOTIDE SEQUENCE [LARGE SCALE GENOMIC DNA]</scope>
    <source>
        <strain evidence="3 4">ATCC 11539</strain>
    </source>
</reference>
<evidence type="ECO:0000313" key="3">
    <source>
        <dbReference type="EMBL" id="EPQ51881.1"/>
    </source>
</evidence>
<feature type="compositionally biased region" description="Pro residues" evidence="1">
    <location>
        <begin position="24"/>
        <end position="53"/>
    </location>
</feature>
<feature type="domain" description="AB hydrolase-1" evidence="2">
    <location>
        <begin position="154"/>
        <end position="467"/>
    </location>
</feature>
<dbReference type="eggNOG" id="ENOG502QT3R">
    <property type="taxonomic scope" value="Eukaryota"/>
</dbReference>
<gene>
    <name evidence="3" type="ORF">GLOTRDRAFT_80888</name>
</gene>
<keyword evidence="4" id="KW-1185">Reference proteome</keyword>
<feature type="region of interest" description="Disordered" evidence="1">
    <location>
        <begin position="1"/>
        <end position="54"/>
    </location>
</feature>